<dbReference type="RefSeq" id="WP_344909480.1">
    <property type="nucleotide sequence ID" value="NZ_BAABDL010000010.1"/>
</dbReference>
<comment type="caution">
    <text evidence="2">The sequence shown here is derived from an EMBL/GenBank/DDBJ whole genome shotgun (WGS) entry which is preliminary data.</text>
</comment>
<reference evidence="3" key="1">
    <citation type="journal article" date="2019" name="Int. J. Syst. Evol. Microbiol.">
        <title>The Global Catalogue of Microorganisms (GCM) 10K type strain sequencing project: providing services to taxonomists for standard genome sequencing and annotation.</title>
        <authorList>
            <consortium name="The Broad Institute Genomics Platform"/>
            <consortium name="The Broad Institute Genome Sequencing Center for Infectious Disease"/>
            <person name="Wu L."/>
            <person name="Ma J."/>
        </authorList>
    </citation>
    <scope>NUCLEOTIDE SEQUENCE [LARGE SCALE GENOMIC DNA]</scope>
    <source>
        <strain evidence="3">JCM 17250</strain>
    </source>
</reference>
<evidence type="ECO:0000313" key="3">
    <source>
        <dbReference type="Proteomes" id="UP001501734"/>
    </source>
</evidence>
<dbReference type="Pfam" id="PF01863">
    <property type="entry name" value="YgjP-like"/>
    <property type="match status" value="1"/>
</dbReference>
<proteinExistence type="predicted"/>
<sequence>MMLTVQYGDQPVTFELIRKDVKHINLTVQPDQHIFVSANDEVDIEEIKAFVKSKGRWILSKLNYFKRTAPYKKIPREYVTGETFRYLGRQYRLKVYETVAEEYVRYYRGTIEMYVKVVEDFHGKEQLMIEWYEQRQEIVFQESLSRMHELVRIYDIARPQLETRKMKLRWGSYLPRGNKIILNKDLIIAPRFCIDYVILHELLHFKYPDHDFNFFNLLQLLMPDWKERKRILDEEVARKV</sequence>
<dbReference type="Gene3D" id="3.30.2010.10">
    <property type="entry name" value="Metalloproteases ('zincins'), catalytic domain"/>
    <property type="match status" value="1"/>
</dbReference>
<keyword evidence="2" id="KW-0645">Protease</keyword>
<dbReference type="Proteomes" id="UP001501734">
    <property type="component" value="Unassembled WGS sequence"/>
</dbReference>
<accession>A0ABP7V2I6</accession>
<gene>
    <name evidence="2" type="ORF">GCM10022410_01710</name>
</gene>
<protein>
    <submittedName>
        <fullName evidence="2">SprT family zinc-dependent metalloprotease</fullName>
    </submittedName>
</protein>
<dbReference type="EMBL" id="BAABDL010000010">
    <property type="protein sequence ID" value="GAA4058144.1"/>
    <property type="molecule type" value="Genomic_DNA"/>
</dbReference>
<dbReference type="InterPro" id="IPR053136">
    <property type="entry name" value="UTP_pyrophosphatase-like"/>
</dbReference>
<feature type="domain" description="YgjP-like metallopeptidase" evidence="1">
    <location>
        <begin position="22"/>
        <end position="234"/>
    </location>
</feature>
<evidence type="ECO:0000313" key="2">
    <source>
        <dbReference type="EMBL" id="GAA4058144.1"/>
    </source>
</evidence>
<dbReference type="CDD" id="cd07344">
    <property type="entry name" value="M48_yhfN_like"/>
    <property type="match status" value="1"/>
</dbReference>
<evidence type="ECO:0000259" key="1">
    <source>
        <dbReference type="Pfam" id="PF01863"/>
    </source>
</evidence>
<dbReference type="InterPro" id="IPR002725">
    <property type="entry name" value="YgjP-like_metallopeptidase"/>
</dbReference>
<dbReference type="PANTHER" id="PTHR30399:SF1">
    <property type="entry name" value="UTP PYROPHOSPHATASE"/>
    <property type="match status" value="1"/>
</dbReference>
<keyword evidence="2" id="KW-0482">Metalloprotease</keyword>
<dbReference type="PANTHER" id="PTHR30399">
    <property type="entry name" value="UNCHARACTERIZED PROTEIN YGJP"/>
    <property type="match status" value="1"/>
</dbReference>
<keyword evidence="3" id="KW-1185">Reference proteome</keyword>
<name>A0ABP7V2I6_9BACI</name>
<keyword evidence="2" id="KW-0378">Hydrolase</keyword>
<organism evidence="2 3">
    <name type="scientific">Amphibacillus indicireducens</name>
    <dbReference type="NCBI Taxonomy" id="1076330"/>
    <lineage>
        <taxon>Bacteria</taxon>
        <taxon>Bacillati</taxon>
        <taxon>Bacillota</taxon>
        <taxon>Bacilli</taxon>
        <taxon>Bacillales</taxon>
        <taxon>Bacillaceae</taxon>
        <taxon>Amphibacillus</taxon>
    </lineage>
</organism>
<dbReference type="GO" id="GO:0008237">
    <property type="term" value="F:metallopeptidase activity"/>
    <property type="evidence" value="ECO:0007669"/>
    <property type="project" value="UniProtKB-KW"/>
</dbReference>